<gene>
    <name evidence="2" type="ORF">FB567DRAFT_553588</name>
</gene>
<comment type="caution">
    <text evidence="2">The sequence shown here is derived from an EMBL/GenBank/DDBJ whole genome shotgun (WGS) entry which is preliminary data.</text>
</comment>
<name>A0A8K0VTD2_9PLEO</name>
<dbReference type="AlphaFoldDB" id="A0A8K0VTD2"/>
<evidence type="ECO:0000259" key="1">
    <source>
        <dbReference type="Pfam" id="PF06985"/>
    </source>
</evidence>
<dbReference type="OrthoDB" id="5125733at2759"/>
<keyword evidence="3" id="KW-1185">Reference proteome</keyword>
<proteinExistence type="predicted"/>
<evidence type="ECO:0000313" key="3">
    <source>
        <dbReference type="Proteomes" id="UP000813461"/>
    </source>
</evidence>
<protein>
    <submittedName>
        <fullName evidence="2">Heterokaryon incompatibility protein-domain-containing protein</fullName>
    </submittedName>
</protein>
<dbReference type="PANTHER" id="PTHR33112:SF16">
    <property type="entry name" value="HETEROKARYON INCOMPATIBILITY DOMAIN-CONTAINING PROTEIN"/>
    <property type="match status" value="1"/>
</dbReference>
<sequence length="619" mass="70374">MPEHYRFQTYVEENDERTVWLEVPGLNRNPVFSVSIGASQPDYIISGNYRCRTTPDSAVAQHFKYHAVLEDALHPAVLKKMDVWIENCNEKHSRCAHIKDRKSILPTRVLDLSSLPSRQEMAGDPHTWHELFKDRSCTLKHNTPGSNGRYIALSYCWGKSLAYTTTSTNLATHARDDGIPFAHLPRTLQDALLLTRYLALDYIWADCLCIIQDDKADWEHEAARMADVYSNAYFTLAATRASDCGEGFLKARKVGAGDMVHFEDIRGTFNLSFVYDDCTISPGSMESVTPQPLRVQRNEPLLDRVWCFQERVLAIRTLHLASDQMYWECAQSFEQEQGDVDSSDDSFFYYKEYSLKTIAHDLVNRSKRGDAWYRMVQEYTSRTMTYQTDKLPAFSGIASALQQMTGDTCYAGIWKSWFLEGLLWRLQRPSQDVYVFVPKPPSRLDFWRAPSWSFAALEGVVLYDILERFNTAWKDLAVLEDCQIVPSGKNPLGEIKTGHARIRGPITTLTSTSQKHIGNVSNGKACTIKLSQGRNVLAGVYFDVEEYDECDVLMTTPYAGLAIRRLEKTEDSYLRVGAVGMYQRMGVLDDDGNVLDVPDLKDLEFSAADFPPSRTITLL</sequence>
<accession>A0A8K0VTD2</accession>
<dbReference type="PANTHER" id="PTHR33112">
    <property type="entry name" value="DOMAIN PROTEIN, PUTATIVE-RELATED"/>
    <property type="match status" value="1"/>
</dbReference>
<dbReference type="EMBL" id="JAGMVJ010000021">
    <property type="protein sequence ID" value="KAH7074097.1"/>
    <property type="molecule type" value="Genomic_DNA"/>
</dbReference>
<dbReference type="Pfam" id="PF06985">
    <property type="entry name" value="HET"/>
    <property type="match status" value="1"/>
</dbReference>
<dbReference type="Proteomes" id="UP000813461">
    <property type="component" value="Unassembled WGS sequence"/>
</dbReference>
<reference evidence="2" key="1">
    <citation type="journal article" date="2021" name="Nat. Commun.">
        <title>Genetic determinants of endophytism in the Arabidopsis root mycobiome.</title>
        <authorList>
            <person name="Mesny F."/>
            <person name="Miyauchi S."/>
            <person name="Thiergart T."/>
            <person name="Pickel B."/>
            <person name="Atanasova L."/>
            <person name="Karlsson M."/>
            <person name="Huettel B."/>
            <person name="Barry K.W."/>
            <person name="Haridas S."/>
            <person name="Chen C."/>
            <person name="Bauer D."/>
            <person name="Andreopoulos W."/>
            <person name="Pangilinan J."/>
            <person name="LaButti K."/>
            <person name="Riley R."/>
            <person name="Lipzen A."/>
            <person name="Clum A."/>
            <person name="Drula E."/>
            <person name="Henrissat B."/>
            <person name="Kohler A."/>
            <person name="Grigoriev I.V."/>
            <person name="Martin F.M."/>
            <person name="Hacquard S."/>
        </authorList>
    </citation>
    <scope>NUCLEOTIDE SEQUENCE</scope>
    <source>
        <strain evidence="2">MPI-SDFR-AT-0120</strain>
    </source>
</reference>
<feature type="domain" description="Heterokaryon incompatibility" evidence="1">
    <location>
        <begin position="150"/>
        <end position="310"/>
    </location>
</feature>
<organism evidence="2 3">
    <name type="scientific">Paraphoma chrysanthemicola</name>
    <dbReference type="NCBI Taxonomy" id="798071"/>
    <lineage>
        <taxon>Eukaryota</taxon>
        <taxon>Fungi</taxon>
        <taxon>Dikarya</taxon>
        <taxon>Ascomycota</taxon>
        <taxon>Pezizomycotina</taxon>
        <taxon>Dothideomycetes</taxon>
        <taxon>Pleosporomycetidae</taxon>
        <taxon>Pleosporales</taxon>
        <taxon>Pleosporineae</taxon>
        <taxon>Phaeosphaeriaceae</taxon>
        <taxon>Paraphoma</taxon>
    </lineage>
</organism>
<evidence type="ECO:0000313" key="2">
    <source>
        <dbReference type="EMBL" id="KAH7074097.1"/>
    </source>
</evidence>
<dbReference type="InterPro" id="IPR010730">
    <property type="entry name" value="HET"/>
</dbReference>